<gene>
    <name evidence="1" type="ORF">L6452_32572</name>
</gene>
<sequence>MGSCSSICREVFELVLRFAEKCSSICREVFEHVLRFGEKKEGGSFLLIPLLNHLYVIDPHPKLEKFFKEKP</sequence>
<dbReference type="Proteomes" id="UP001055879">
    <property type="component" value="Linkage Group LG11"/>
</dbReference>
<reference evidence="1 2" key="2">
    <citation type="journal article" date="2022" name="Mol. Ecol. Resour.">
        <title>The genomes of chicory, endive, great burdock and yacon provide insights into Asteraceae paleo-polyploidization history and plant inulin production.</title>
        <authorList>
            <person name="Fan W."/>
            <person name="Wang S."/>
            <person name="Wang H."/>
            <person name="Wang A."/>
            <person name="Jiang F."/>
            <person name="Liu H."/>
            <person name="Zhao H."/>
            <person name="Xu D."/>
            <person name="Zhang Y."/>
        </authorList>
    </citation>
    <scope>NUCLEOTIDE SEQUENCE [LARGE SCALE GENOMIC DNA]</scope>
    <source>
        <strain evidence="2">cv. Niubang</strain>
    </source>
</reference>
<dbReference type="EMBL" id="CM042057">
    <property type="protein sequence ID" value="KAI3692750.1"/>
    <property type="molecule type" value="Genomic_DNA"/>
</dbReference>
<accession>A0ACB8Z4V6</accession>
<comment type="caution">
    <text evidence="1">The sequence shown here is derived from an EMBL/GenBank/DDBJ whole genome shotgun (WGS) entry which is preliminary data.</text>
</comment>
<keyword evidence="2" id="KW-1185">Reference proteome</keyword>
<protein>
    <submittedName>
        <fullName evidence="1">Uncharacterized protein</fullName>
    </submittedName>
</protein>
<proteinExistence type="predicted"/>
<organism evidence="1 2">
    <name type="scientific">Arctium lappa</name>
    <name type="common">Greater burdock</name>
    <name type="synonym">Lappa major</name>
    <dbReference type="NCBI Taxonomy" id="4217"/>
    <lineage>
        <taxon>Eukaryota</taxon>
        <taxon>Viridiplantae</taxon>
        <taxon>Streptophyta</taxon>
        <taxon>Embryophyta</taxon>
        <taxon>Tracheophyta</taxon>
        <taxon>Spermatophyta</taxon>
        <taxon>Magnoliopsida</taxon>
        <taxon>eudicotyledons</taxon>
        <taxon>Gunneridae</taxon>
        <taxon>Pentapetalae</taxon>
        <taxon>asterids</taxon>
        <taxon>campanulids</taxon>
        <taxon>Asterales</taxon>
        <taxon>Asteraceae</taxon>
        <taxon>Carduoideae</taxon>
        <taxon>Cardueae</taxon>
        <taxon>Arctiinae</taxon>
        <taxon>Arctium</taxon>
    </lineage>
</organism>
<name>A0ACB8Z4V6_ARCLA</name>
<evidence type="ECO:0000313" key="2">
    <source>
        <dbReference type="Proteomes" id="UP001055879"/>
    </source>
</evidence>
<evidence type="ECO:0000313" key="1">
    <source>
        <dbReference type="EMBL" id="KAI3692750.1"/>
    </source>
</evidence>
<reference evidence="2" key="1">
    <citation type="journal article" date="2022" name="Mol. Ecol. Resour.">
        <title>The genomes of chicory, endive, great burdock and yacon provide insights into Asteraceae palaeo-polyploidization history and plant inulin production.</title>
        <authorList>
            <person name="Fan W."/>
            <person name="Wang S."/>
            <person name="Wang H."/>
            <person name="Wang A."/>
            <person name="Jiang F."/>
            <person name="Liu H."/>
            <person name="Zhao H."/>
            <person name="Xu D."/>
            <person name="Zhang Y."/>
        </authorList>
    </citation>
    <scope>NUCLEOTIDE SEQUENCE [LARGE SCALE GENOMIC DNA]</scope>
    <source>
        <strain evidence="2">cv. Niubang</strain>
    </source>
</reference>